<dbReference type="InterPro" id="IPR004603">
    <property type="entry name" value="DNA_mismatch_endonuc_vsr"/>
</dbReference>
<evidence type="ECO:0000259" key="6">
    <source>
        <dbReference type="Pfam" id="PF04480"/>
    </source>
</evidence>
<reference evidence="7" key="1">
    <citation type="journal article" date="2014" name="Front. Microbiol.">
        <title>High frequency of phylogenetically diverse reductive dehalogenase-homologous genes in deep subseafloor sedimentary metagenomes.</title>
        <authorList>
            <person name="Kawai M."/>
            <person name="Futagami T."/>
            <person name="Toyoda A."/>
            <person name="Takaki Y."/>
            <person name="Nishi S."/>
            <person name="Hori S."/>
            <person name="Arai W."/>
            <person name="Tsubouchi T."/>
            <person name="Morono Y."/>
            <person name="Uchiyama I."/>
            <person name="Ito T."/>
            <person name="Fujiyama A."/>
            <person name="Inagaki F."/>
            <person name="Takami H."/>
        </authorList>
    </citation>
    <scope>NUCLEOTIDE SEQUENCE</scope>
    <source>
        <strain evidence="7">Expedition CK06-06</strain>
    </source>
</reference>
<evidence type="ECO:0000256" key="4">
    <source>
        <dbReference type="ARBA" id="ARBA00022801"/>
    </source>
</evidence>
<evidence type="ECO:0000313" key="7">
    <source>
        <dbReference type="EMBL" id="GAI23591.1"/>
    </source>
</evidence>
<feature type="domain" description="DUF559" evidence="6">
    <location>
        <begin position="96"/>
        <end position="138"/>
    </location>
</feature>
<dbReference type="Pfam" id="PF03852">
    <property type="entry name" value="Vsr"/>
    <property type="match status" value="1"/>
</dbReference>
<proteinExistence type="predicted"/>
<gene>
    <name evidence="7" type="ORF">S06H3_29751</name>
</gene>
<evidence type="ECO:0000256" key="2">
    <source>
        <dbReference type="ARBA" id="ARBA00022759"/>
    </source>
</evidence>
<organism evidence="7">
    <name type="scientific">marine sediment metagenome</name>
    <dbReference type="NCBI Taxonomy" id="412755"/>
    <lineage>
        <taxon>unclassified sequences</taxon>
        <taxon>metagenomes</taxon>
        <taxon>ecological metagenomes</taxon>
    </lineage>
</organism>
<dbReference type="Pfam" id="PF04480">
    <property type="entry name" value="DUF559"/>
    <property type="match status" value="1"/>
</dbReference>
<dbReference type="AlphaFoldDB" id="X1N012"/>
<keyword evidence="1" id="KW-0540">Nuclease</keyword>
<dbReference type="GO" id="GO:0016787">
    <property type="term" value="F:hydrolase activity"/>
    <property type="evidence" value="ECO:0007669"/>
    <property type="project" value="UniProtKB-KW"/>
</dbReference>
<evidence type="ECO:0000256" key="5">
    <source>
        <dbReference type="ARBA" id="ARBA00023204"/>
    </source>
</evidence>
<evidence type="ECO:0000256" key="3">
    <source>
        <dbReference type="ARBA" id="ARBA00022763"/>
    </source>
</evidence>
<dbReference type="CDD" id="cd00221">
    <property type="entry name" value="Vsr"/>
    <property type="match status" value="1"/>
</dbReference>
<evidence type="ECO:0000256" key="1">
    <source>
        <dbReference type="ARBA" id="ARBA00022722"/>
    </source>
</evidence>
<accession>X1N012</accession>
<dbReference type="PIRSF" id="PIRSF018267">
    <property type="entry name" value="VSR_endonuc"/>
    <property type="match status" value="1"/>
</dbReference>
<protein>
    <recommendedName>
        <fullName evidence="6">DUF559 domain-containing protein</fullName>
    </recommendedName>
</protein>
<sequence>MKKYNFKNVSNTRYKTMKAIKGCHTSIEIKLRKTLFKLGYRYRINYKKLPGSPDIVFTKKKLAIFCDSGFWHGKTFEKKRKTIKNNRDYWIKKIQENIKRDKKNNKELKKLGWVVLRFWETDINKNLEKVITKIQKVLNQNYKQSIK</sequence>
<dbReference type="Gene3D" id="3.40.960.10">
    <property type="entry name" value="VSR Endonuclease"/>
    <property type="match status" value="1"/>
</dbReference>
<dbReference type="EMBL" id="BARV01017459">
    <property type="protein sequence ID" value="GAI23591.1"/>
    <property type="molecule type" value="Genomic_DNA"/>
</dbReference>
<keyword evidence="4" id="KW-0378">Hydrolase</keyword>
<name>X1N012_9ZZZZ</name>
<dbReference type="NCBIfam" id="TIGR00632">
    <property type="entry name" value="vsr"/>
    <property type="match status" value="1"/>
</dbReference>
<keyword evidence="3" id="KW-0227">DNA damage</keyword>
<dbReference type="SUPFAM" id="SSF52980">
    <property type="entry name" value="Restriction endonuclease-like"/>
    <property type="match status" value="1"/>
</dbReference>
<keyword evidence="2" id="KW-0255">Endonuclease</keyword>
<comment type="caution">
    <text evidence="7">The sequence shown here is derived from an EMBL/GenBank/DDBJ whole genome shotgun (WGS) entry which is preliminary data.</text>
</comment>
<dbReference type="InterPro" id="IPR011335">
    <property type="entry name" value="Restrct_endonuc-II-like"/>
</dbReference>
<keyword evidence="5" id="KW-0234">DNA repair</keyword>
<dbReference type="GO" id="GO:0004519">
    <property type="term" value="F:endonuclease activity"/>
    <property type="evidence" value="ECO:0007669"/>
    <property type="project" value="UniProtKB-KW"/>
</dbReference>
<dbReference type="InterPro" id="IPR007569">
    <property type="entry name" value="DUF559"/>
</dbReference>
<dbReference type="GO" id="GO:0006298">
    <property type="term" value="P:mismatch repair"/>
    <property type="evidence" value="ECO:0007669"/>
    <property type="project" value="InterPro"/>
</dbReference>